<feature type="transmembrane region" description="Helical" evidence="1">
    <location>
        <begin position="211"/>
        <end position="229"/>
    </location>
</feature>
<feature type="transmembrane region" description="Helical" evidence="1">
    <location>
        <begin position="100"/>
        <end position="119"/>
    </location>
</feature>
<keyword evidence="1" id="KW-0472">Membrane</keyword>
<dbReference type="EMBL" id="SPMZ01000056">
    <property type="protein sequence ID" value="NMQ20639.1"/>
    <property type="molecule type" value="Genomic_DNA"/>
</dbReference>
<keyword evidence="1" id="KW-1133">Transmembrane helix</keyword>
<evidence type="ECO:0000313" key="3">
    <source>
        <dbReference type="Proteomes" id="UP000760480"/>
    </source>
</evidence>
<gene>
    <name evidence="2" type="ORF">E4P82_16415</name>
</gene>
<feature type="transmembrane region" description="Helical" evidence="1">
    <location>
        <begin position="301"/>
        <end position="323"/>
    </location>
</feature>
<feature type="transmembrane region" description="Helical" evidence="1">
    <location>
        <begin position="143"/>
        <end position="166"/>
    </location>
</feature>
<dbReference type="Pfam" id="PF14897">
    <property type="entry name" value="EpsG"/>
    <property type="match status" value="1"/>
</dbReference>
<protein>
    <submittedName>
        <fullName evidence="2">EpsG family protein</fullName>
    </submittedName>
</protein>
<keyword evidence="1" id="KW-0812">Transmembrane</keyword>
<comment type="caution">
    <text evidence="2">The sequence shown here is derived from an EMBL/GenBank/DDBJ whole genome shotgun (WGS) entry which is preliminary data.</text>
</comment>
<organism evidence="2 3">
    <name type="scientific">Candidatus Competibacter phosphatis</name>
    <dbReference type="NCBI Taxonomy" id="221280"/>
    <lineage>
        <taxon>Bacteria</taxon>
        <taxon>Pseudomonadati</taxon>
        <taxon>Pseudomonadota</taxon>
        <taxon>Gammaproteobacteria</taxon>
        <taxon>Candidatus Competibacteraceae</taxon>
        <taxon>Candidatus Competibacter</taxon>
    </lineage>
</organism>
<name>A0ABX1TRL4_9GAMM</name>
<feature type="transmembrane region" description="Helical" evidence="1">
    <location>
        <begin position="241"/>
        <end position="263"/>
    </location>
</feature>
<feature type="transmembrane region" description="Helical" evidence="1">
    <location>
        <begin position="173"/>
        <end position="191"/>
    </location>
</feature>
<dbReference type="RefSeq" id="WP_169249908.1">
    <property type="nucleotide sequence ID" value="NZ_SPMZ01000056.1"/>
</dbReference>
<sequence>MRSTRCGDVVGLGGSPDWCWTLLIGYRYEVGGDWGSYLRHLDEINTLSFWEAVERFDPAHGAMNWLSNNMGWGVYGTDLAYGAVFSLGLIAFCRNQPRPLLALAVAMPYLVVVVAMGYSRQGVAIGLGLFALLALAEGNKVKFVIFVAIAALFHKTAVVLIPIAMLATTERKVWTAVWVGVTAVLMYYLYLKESTETLIKNYLEAEYASEGGVIRIVMNAVPAVLFLAYRNRFRLDRAEQTLWTWMALIVLAFVPILVISPSSTAVDRVALYFIPIQIYVFPRLPNVIWRGKHRLEVQGLVVLYYGSVLLVWLNFATHAQYWLPYRFYPLEAWF</sequence>
<keyword evidence="3" id="KW-1185">Reference proteome</keyword>
<proteinExistence type="predicted"/>
<dbReference type="Proteomes" id="UP000760480">
    <property type="component" value="Unassembled WGS sequence"/>
</dbReference>
<dbReference type="InterPro" id="IPR049458">
    <property type="entry name" value="EpsG-like"/>
</dbReference>
<feature type="transmembrane region" description="Helical" evidence="1">
    <location>
        <begin position="72"/>
        <end position="93"/>
    </location>
</feature>
<feature type="transmembrane region" description="Helical" evidence="1">
    <location>
        <begin position="269"/>
        <end position="289"/>
    </location>
</feature>
<reference evidence="2 3" key="1">
    <citation type="submission" date="2019-03" db="EMBL/GenBank/DDBJ databases">
        <title>Metabolic reconstructions from genomes of highly enriched 'Candidatus Accumulibacter' and 'Candidatus Competibacter' bioreactor populations.</title>
        <authorList>
            <person name="Annavajhala M.K."/>
            <person name="Welles L."/>
            <person name="Abbas B."/>
            <person name="Sorokin D."/>
            <person name="Park H."/>
            <person name="Van Loosdrecht M."/>
            <person name="Chandran K."/>
        </authorList>
    </citation>
    <scope>NUCLEOTIDE SEQUENCE [LARGE SCALE GENOMIC DNA]</scope>
    <source>
        <strain evidence="2 3">SBR_G</strain>
    </source>
</reference>
<evidence type="ECO:0000256" key="1">
    <source>
        <dbReference type="SAM" id="Phobius"/>
    </source>
</evidence>
<evidence type="ECO:0000313" key="2">
    <source>
        <dbReference type="EMBL" id="NMQ20639.1"/>
    </source>
</evidence>
<accession>A0ABX1TRL4</accession>